<evidence type="ECO:0000256" key="4">
    <source>
        <dbReference type="ARBA" id="ARBA00022723"/>
    </source>
</evidence>
<feature type="binding site" evidence="9">
    <location>
        <position position="56"/>
    </location>
    <ligand>
        <name>Fe cation</name>
        <dbReference type="ChEBI" id="CHEBI:24875"/>
        <label>1</label>
    </ligand>
</feature>
<proteinExistence type="inferred from homology"/>
<feature type="binding site" evidence="9">
    <location>
        <position position="86"/>
    </location>
    <ligand>
        <name>Fe cation</name>
        <dbReference type="ChEBI" id="CHEBI:24875"/>
        <label>2</label>
    </ligand>
</feature>
<comment type="catalytic activity">
    <reaction evidence="9">
        <text>a 5-methoxy-2-methyl-3-(all-trans-polyprenyl)benzene-1,4-diol + AH2 + O2 = a 3-demethylubiquinol + A + H2O</text>
        <dbReference type="Rhea" id="RHEA:50908"/>
        <dbReference type="Rhea" id="RHEA-COMP:10859"/>
        <dbReference type="Rhea" id="RHEA-COMP:10914"/>
        <dbReference type="ChEBI" id="CHEBI:13193"/>
        <dbReference type="ChEBI" id="CHEBI:15377"/>
        <dbReference type="ChEBI" id="CHEBI:15379"/>
        <dbReference type="ChEBI" id="CHEBI:17499"/>
        <dbReference type="ChEBI" id="CHEBI:84167"/>
        <dbReference type="ChEBI" id="CHEBI:84422"/>
        <dbReference type="EC" id="1.14.99.60"/>
    </reaction>
</comment>
<feature type="binding site" evidence="9">
    <location>
        <position position="170"/>
    </location>
    <ligand>
        <name>Fe cation</name>
        <dbReference type="ChEBI" id="CHEBI:24875"/>
        <label>1</label>
    </ligand>
</feature>
<organism evidence="10 11">
    <name type="scientific">Thiobacter aerophilum</name>
    <dbReference type="NCBI Taxonomy" id="3121275"/>
    <lineage>
        <taxon>Bacteria</taxon>
        <taxon>Pseudomonadati</taxon>
        <taxon>Pseudomonadota</taxon>
        <taxon>Betaproteobacteria</taxon>
        <taxon>Burkholderiales</taxon>
        <taxon>Thiobacteraceae</taxon>
        <taxon>Thiobacter</taxon>
    </lineage>
</organism>
<feature type="binding site" evidence="9">
    <location>
        <position position="170"/>
    </location>
    <ligand>
        <name>Fe cation</name>
        <dbReference type="ChEBI" id="CHEBI:24875"/>
        <label>2</label>
    </ligand>
</feature>
<dbReference type="EMBL" id="JBAJEX010000006">
    <property type="protein sequence ID" value="MEO1767341.1"/>
    <property type="molecule type" value="Genomic_DNA"/>
</dbReference>
<dbReference type="Pfam" id="PF03232">
    <property type="entry name" value="COQ7"/>
    <property type="match status" value="1"/>
</dbReference>
<evidence type="ECO:0000256" key="9">
    <source>
        <dbReference type="HAMAP-Rule" id="MF_01658"/>
    </source>
</evidence>
<dbReference type="Gene3D" id="1.20.1260.10">
    <property type="match status" value="1"/>
</dbReference>
<evidence type="ECO:0000256" key="8">
    <source>
        <dbReference type="ARBA" id="ARBA00023136"/>
    </source>
</evidence>
<name>A0ABV0EFA6_9BURK</name>
<evidence type="ECO:0000313" key="11">
    <source>
        <dbReference type="Proteomes" id="UP001482231"/>
    </source>
</evidence>
<dbReference type="SUPFAM" id="SSF47240">
    <property type="entry name" value="Ferritin-like"/>
    <property type="match status" value="1"/>
</dbReference>
<feature type="binding site" evidence="9">
    <location>
        <position position="173"/>
    </location>
    <ligand>
        <name>Fe cation</name>
        <dbReference type="ChEBI" id="CHEBI:24875"/>
        <label>2</label>
    </ligand>
</feature>
<gene>
    <name evidence="9 10" type="primary">coq7</name>
    <name evidence="10" type="ORF">V6E02_08965</name>
</gene>
<comment type="pathway">
    <text evidence="1 9">Cofactor biosynthesis; ubiquinone biosynthesis.</text>
</comment>
<feature type="binding site" evidence="9">
    <location>
        <position position="86"/>
    </location>
    <ligand>
        <name>Fe cation</name>
        <dbReference type="ChEBI" id="CHEBI:24875"/>
        <label>1</label>
    </ligand>
</feature>
<dbReference type="InterPro" id="IPR047809">
    <property type="entry name" value="COQ7_proteobact"/>
</dbReference>
<dbReference type="EC" id="1.14.99.60" evidence="9"/>
<sequence>MNLDTLILAFDRGLRTLFAPAPTVRPVPGRDLAEASLTEAEQRHAAGLMRVNHSGEVCAQALYQGQALTARNPQARAALRQAAQEETEHLNWCETRLRELGSHKSYLNPIWYTGSLAIGMAAGALGDKWNLGFLAETERQVEAHLASHLARLPAQDAKSRAIVEQMKIDEAKHATTAIEHGGRPLPLPVRLGMRLTSKVMTSLAYWV</sequence>
<dbReference type="HAMAP" id="MF_01658">
    <property type="entry name" value="COQ7"/>
    <property type="match status" value="1"/>
</dbReference>
<keyword evidence="5 9" id="KW-0560">Oxidoreductase</keyword>
<dbReference type="InterPro" id="IPR009078">
    <property type="entry name" value="Ferritin-like_SF"/>
</dbReference>
<protein>
    <recommendedName>
        <fullName evidence="9">3-demethoxyubiquinol 3-hydroxylase</fullName>
        <shortName evidence="9">DMQ hydroxylase</shortName>
        <ecNumber evidence="9">1.14.99.60</ecNumber>
    </recommendedName>
    <alternativeName>
        <fullName evidence="9">2-nonaprenyl-3-methyl-6-methoxy-1,4-benzoquinol hydroxylase</fullName>
    </alternativeName>
</protein>
<reference evidence="10 11" key="1">
    <citation type="submission" date="2024-02" db="EMBL/GenBank/DDBJ databases">
        <title>New thermophilic sulfur-oxidizing bacteria from a hot springs of the Uzon caldera (Kamchatka, Russia).</title>
        <authorList>
            <person name="Dukat A.M."/>
            <person name="Elcheninov A.G."/>
            <person name="Frolov E.N."/>
        </authorList>
    </citation>
    <scope>NUCLEOTIDE SEQUENCE [LARGE SCALE GENOMIC DNA]</scope>
    <source>
        <strain evidence="10 11">AK1</strain>
    </source>
</reference>
<comment type="function">
    <text evidence="9">Catalyzes the hydroxylation of 2-nonaprenyl-3-methyl-6-methoxy-1,4-benzoquinol during ubiquinone biosynthesis.</text>
</comment>
<dbReference type="Proteomes" id="UP001482231">
    <property type="component" value="Unassembled WGS sequence"/>
</dbReference>
<evidence type="ECO:0000256" key="3">
    <source>
        <dbReference type="ARBA" id="ARBA00022688"/>
    </source>
</evidence>
<dbReference type="PANTHER" id="PTHR11237:SF4">
    <property type="entry name" value="5-DEMETHOXYUBIQUINONE HYDROXYLASE, MITOCHONDRIAL"/>
    <property type="match status" value="1"/>
</dbReference>
<keyword evidence="6 9" id="KW-0408">Iron</keyword>
<dbReference type="PANTHER" id="PTHR11237">
    <property type="entry name" value="COENZYME Q10 BIOSYNTHESIS PROTEIN 7"/>
    <property type="match status" value="1"/>
</dbReference>
<keyword evidence="8 9" id="KW-0472">Membrane</keyword>
<keyword evidence="4 9" id="KW-0479">Metal-binding</keyword>
<dbReference type="NCBIfam" id="NF033656">
    <property type="entry name" value="DMQ_monoox_COQ7"/>
    <property type="match status" value="1"/>
</dbReference>
<feature type="binding site" evidence="9">
    <location>
        <position position="138"/>
    </location>
    <ligand>
        <name>Fe cation</name>
        <dbReference type="ChEBI" id="CHEBI:24875"/>
        <label>2</label>
    </ligand>
</feature>
<evidence type="ECO:0000256" key="5">
    <source>
        <dbReference type="ARBA" id="ARBA00023002"/>
    </source>
</evidence>
<dbReference type="CDD" id="cd01042">
    <property type="entry name" value="DMQH"/>
    <property type="match status" value="1"/>
</dbReference>
<comment type="subcellular location">
    <subcellularLocation>
        <location evidence="9">Cell membrane</location>
        <topology evidence="9">Peripheral membrane protein</topology>
    </subcellularLocation>
</comment>
<comment type="similarity">
    <text evidence="9">Belongs to the COQ7 family.</text>
</comment>
<accession>A0ABV0EFA6</accession>
<keyword evidence="2 9" id="KW-1003">Cell membrane</keyword>
<comment type="cofactor">
    <cofactor evidence="9">
        <name>Fe cation</name>
        <dbReference type="ChEBI" id="CHEBI:24875"/>
    </cofactor>
    <text evidence="9">Binds 2 iron ions per subunit.</text>
</comment>
<evidence type="ECO:0000256" key="7">
    <source>
        <dbReference type="ARBA" id="ARBA00023033"/>
    </source>
</evidence>
<dbReference type="RefSeq" id="WP_347308486.1">
    <property type="nucleotide sequence ID" value="NZ_JBAJEX010000006.1"/>
</dbReference>
<evidence type="ECO:0000256" key="2">
    <source>
        <dbReference type="ARBA" id="ARBA00022475"/>
    </source>
</evidence>
<dbReference type="InterPro" id="IPR011566">
    <property type="entry name" value="Ubq_synth_Coq7"/>
</dbReference>
<evidence type="ECO:0000256" key="6">
    <source>
        <dbReference type="ARBA" id="ARBA00023004"/>
    </source>
</evidence>
<feature type="binding site" evidence="9">
    <location>
        <position position="89"/>
    </location>
    <ligand>
        <name>Fe cation</name>
        <dbReference type="ChEBI" id="CHEBI:24875"/>
        <label>1</label>
    </ligand>
</feature>
<keyword evidence="11" id="KW-1185">Reference proteome</keyword>
<dbReference type="GO" id="GO:0004497">
    <property type="term" value="F:monooxygenase activity"/>
    <property type="evidence" value="ECO:0007669"/>
    <property type="project" value="UniProtKB-KW"/>
</dbReference>
<dbReference type="InterPro" id="IPR012347">
    <property type="entry name" value="Ferritin-like"/>
</dbReference>
<comment type="caution">
    <text evidence="10">The sequence shown here is derived from an EMBL/GenBank/DDBJ whole genome shotgun (WGS) entry which is preliminary data.</text>
</comment>
<keyword evidence="7 9" id="KW-0503">Monooxygenase</keyword>
<evidence type="ECO:0000313" key="10">
    <source>
        <dbReference type="EMBL" id="MEO1767341.1"/>
    </source>
</evidence>
<evidence type="ECO:0000256" key="1">
    <source>
        <dbReference type="ARBA" id="ARBA00004749"/>
    </source>
</evidence>
<keyword evidence="3 9" id="KW-0831">Ubiquinone biosynthesis</keyword>